<gene>
    <name evidence="1" type="ORF">T265_13275</name>
</gene>
<dbReference type="GeneID" id="20327442"/>
<dbReference type="KEGG" id="ovi:T265_13275"/>
<dbReference type="CTD" id="20327442"/>
<dbReference type="OrthoDB" id="10284751at2759"/>
<proteinExistence type="predicted"/>
<keyword evidence="2" id="KW-1185">Reference proteome</keyword>
<dbReference type="EMBL" id="KL596669">
    <property type="protein sequence ID" value="KER29941.1"/>
    <property type="molecule type" value="Genomic_DNA"/>
</dbReference>
<organism evidence="1 2">
    <name type="scientific">Opisthorchis viverrini</name>
    <name type="common">Southeast Asian liver fluke</name>
    <dbReference type="NCBI Taxonomy" id="6198"/>
    <lineage>
        <taxon>Eukaryota</taxon>
        <taxon>Metazoa</taxon>
        <taxon>Spiralia</taxon>
        <taxon>Lophotrochozoa</taxon>
        <taxon>Platyhelminthes</taxon>
        <taxon>Trematoda</taxon>
        <taxon>Digenea</taxon>
        <taxon>Opisthorchiida</taxon>
        <taxon>Opisthorchiata</taxon>
        <taxon>Opisthorchiidae</taxon>
        <taxon>Opisthorchis</taxon>
    </lineage>
</organism>
<dbReference type="Proteomes" id="UP000054324">
    <property type="component" value="Unassembled WGS sequence"/>
</dbReference>
<feature type="non-terminal residue" evidence="1">
    <location>
        <position position="328"/>
    </location>
</feature>
<sequence>MAFILRCQVIVRSPLTLFHVVAQKEPFEEVGRMAYAARGQASATYASIEGELFFPNTIRRTSALLIRCSHQTPAVLRRHRWSNTESLLTSSARRGQVSDSYSNMERIAALQTRPLTEKLMSFLRRSSSESYAEFLGQISTEVLRLSIAIYITHHVPPGTDAGEFTHELQNHFSARERRKEQLFGMFQRYQNSQLDTEPLLNSTRENTENQLLEREFQLQNTIKMLNFKIEFNFGHQTCDFSHSVPNLLRTFTHSVQELFDTCYSRRKNLGLINVMDLLGYNSTFYATKRFIRNWTNLAFTKDCQRCSLSVWLPLIWNSISCGLRSGAE</sequence>
<evidence type="ECO:0000313" key="1">
    <source>
        <dbReference type="EMBL" id="KER29941.1"/>
    </source>
</evidence>
<evidence type="ECO:0000313" key="2">
    <source>
        <dbReference type="Proteomes" id="UP000054324"/>
    </source>
</evidence>
<accession>A0A074ZS30</accession>
<dbReference type="RefSeq" id="XP_009166336.1">
    <property type="nucleotide sequence ID" value="XM_009168072.1"/>
</dbReference>
<reference evidence="1 2" key="1">
    <citation type="submission" date="2013-11" db="EMBL/GenBank/DDBJ databases">
        <title>Opisthorchis viverrini - life in the bile duct.</title>
        <authorList>
            <person name="Young N.D."/>
            <person name="Nagarajan N."/>
            <person name="Lin S.J."/>
            <person name="Korhonen P.K."/>
            <person name="Jex A.R."/>
            <person name="Hall R.S."/>
            <person name="Safavi-Hemami H."/>
            <person name="Kaewkong W."/>
            <person name="Bertrand D."/>
            <person name="Gao S."/>
            <person name="Seet Q."/>
            <person name="Wongkham S."/>
            <person name="Teh B.T."/>
            <person name="Wongkham C."/>
            <person name="Intapan P.M."/>
            <person name="Maleewong W."/>
            <person name="Yang X."/>
            <person name="Hu M."/>
            <person name="Wang Z."/>
            <person name="Hofmann A."/>
            <person name="Sternberg P.W."/>
            <person name="Tan P."/>
            <person name="Wang J."/>
            <person name="Gasser R.B."/>
        </authorList>
    </citation>
    <scope>NUCLEOTIDE SEQUENCE [LARGE SCALE GENOMIC DNA]</scope>
</reference>
<dbReference type="AlphaFoldDB" id="A0A074ZS30"/>
<name>A0A074ZS30_OPIVI</name>
<protein>
    <submittedName>
        <fullName evidence="1">Uncharacterized protein</fullName>
    </submittedName>
</protein>